<reference evidence="1 2" key="1">
    <citation type="submission" date="2018-04" db="EMBL/GenBank/DDBJ databases">
        <title>Genomic Encyclopedia of Archaeal and Bacterial Type Strains, Phase II (KMG-II): from individual species to whole genera.</title>
        <authorList>
            <person name="Goeker M."/>
        </authorList>
    </citation>
    <scope>NUCLEOTIDE SEQUENCE [LARGE SCALE GENOMIC DNA]</scope>
    <source>
        <strain evidence="1 2">DSM 28823</strain>
    </source>
</reference>
<dbReference type="AlphaFoldDB" id="A0A2T5C550"/>
<keyword evidence="2" id="KW-1185">Reference proteome</keyword>
<dbReference type="Proteomes" id="UP000243525">
    <property type="component" value="Unassembled WGS sequence"/>
</dbReference>
<gene>
    <name evidence="1" type="ORF">C8N47_1023</name>
</gene>
<accession>A0A2T5C550</accession>
<proteinExistence type="predicted"/>
<organism evidence="1 2">
    <name type="scientific">Mangrovibacterium marinum</name>
    <dbReference type="NCBI Taxonomy" id="1639118"/>
    <lineage>
        <taxon>Bacteria</taxon>
        <taxon>Pseudomonadati</taxon>
        <taxon>Bacteroidota</taxon>
        <taxon>Bacteroidia</taxon>
        <taxon>Marinilabiliales</taxon>
        <taxon>Prolixibacteraceae</taxon>
        <taxon>Mangrovibacterium</taxon>
    </lineage>
</organism>
<comment type="caution">
    <text evidence="1">The sequence shown here is derived from an EMBL/GenBank/DDBJ whole genome shotgun (WGS) entry which is preliminary data.</text>
</comment>
<evidence type="ECO:0000313" key="2">
    <source>
        <dbReference type="Proteomes" id="UP000243525"/>
    </source>
</evidence>
<name>A0A2T5C550_9BACT</name>
<sequence length="255" mass="30039">MMCRNIEDSCELLDIYSNFLLSSIDYHDKLDFSSQEEADAAMISQMIFTKILHLKSAVSGITYSNNTGVKLNRIIDPTVVVSLVRNIFETVGLFNLMFRATDNRDFRYIIYLLWVLSGLKYRQRFEQQAIMEENLNKIAQEKQDIDNIIDEIRNSKIYLEQGDSEKSVIEQAIKEKKYLLHFNGDKIEILHWQRLTETMEIKEGLFDNFYSYFSLYAHPTNVSVFQYADMFKREEMTFLDLTNFNTSVPLKLGRY</sequence>
<dbReference type="EMBL" id="QAAD01000002">
    <property type="protein sequence ID" value="PTN10023.1"/>
    <property type="molecule type" value="Genomic_DNA"/>
</dbReference>
<evidence type="ECO:0000313" key="1">
    <source>
        <dbReference type="EMBL" id="PTN10023.1"/>
    </source>
</evidence>
<protein>
    <submittedName>
        <fullName evidence="1">Uncharacterized protein</fullName>
    </submittedName>
</protein>